<organism evidence="2">
    <name type="scientific">Salmonella enterica subsp. enterica serovar Rubislaw str. ATCC 10717</name>
    <dbReference type="NCBI Taxonomy" id="938143"/>
    <lineage>
        <taxon>Bacteria</taxon>
        <taxon>Pseudomonadati</taxon>
        <taxon>Pseudomonadota</taxon>
        <taxon>Gammaproteobacteria</taxon>
        <taxon>Enterobacterales</taxon>
        <taxon>Enterobacteriaceae</taxon>
        <taxon>Salmonella</taxon>
    </lineage>
</organism>
<keyword evidence="1" id="KW-0812">Transmembrane</keyword>
<dbReference type="AlphaFoldDB" id="A0A6W0P123"/>
<feature type="transmembrane region" description="Helical" evidence="1">
    <location>
        <begin position="12"/>
        <end position="41"/>
    </location>
</feature>
<sequence>MNYSSRVLIGHIVISTCIFLFSVIGFTIASCAIKLTFSVMAWLSDGNFNLPWDEVLRSIKIGGIGGGVLGIGIIIFRFFKVKGF</sequence>
<proteinExistence type="predicted"/>
<protein>
    <submittedName>
        <fullName evidence="2">Uncharacterized protein</fullName>
    </submittedName>
</protein>
<feature type="transmembrane region" description="Helical" evidence="1">
    <location>
        <begin position="61"/>
        <end position="79"/>
    </location>
</feature>
<reference evidence="2" key="1">
    <citation type="journal article" date="2018" name="Genome Biol.">
        <title>SKESA: strategic k-mer extension for scrupulous assemblies.</title>
        <authorList>
            <person name="Souvorov A."/>
            <person name="Agarwala R."/>
            <person name="Lipman D.J."/>
        </authorList>
    </citation>
    <scope>NUCLEOTIDE SEQUENCE</scope>
    <source>
        <strain evidence="2">ATCC 10717</strain>
    </source>
</reference>
<evidence type="ECO:0000256" key="1">
    <source>
        <dbReference type="SAM" id="Phobius"/>
    </source>
</evidence>
<dbReference type="EMBL" id="DAAAMK010000022">
    <property type="protein sequence ID" value="HAA1127884.1"/>
    <property type="molecule type" value="Genomic_DNA"/>
</dbReference>
<name>A0A6W0P123_SALRU</name>
<evidence type="ECO:0000313" key="2">
    <source>
        <dbReference type="EMBL" id="HAA1127884.1"/>
    </source>
</evidence>
<comment type="caution">
    <text evidence="2">The sequence shown here is derived from an EMBL/GenBank/DDBJ whole genome shotgun (WGS) entry which is preliminary data.</text>
</comment>
<gene>
    <name evidence="2" type="ORF">GDL93_20690</name>
</gene>
<keyword evidence="1" id="KW-0472">Membrane</keyword>
<reference evidence="2" key="2">
    <citation type="submission" date="2019-10" db="EMBL/GenBank/DDBJ databases">
        <authorList>
            <consortium name="NCBI Pathogen Detection Project"/>
        </authorList>
    </citation>
    <scope>NUCLEOTIDE SEQUENCE</scope>
    <source>
        <strain evidence="2">ATCC 10717</strain>
    </source>
</reference>
<dbReference type="RefSeq" id="WP_023207614.1">
    <property type="nucleotide sequence ID" value="NZ_CP019193.1"/>
</dbReference>
<keyword evidence="1" id="KW-1133">Transmembrane helix</keyword>
<accession>A0A6W0P123</accession>
<dbReference type="PROSITE" id="PS51257">
    <property type="entry name" value="PROKAR_LIPOPROTEIN"/>
    <property type="match status" value="1"/>
</dbReference>